<reference evidence="2 3" key="1">
    <citation type="submission" date="2024-02" db="EMBL/GenBank/DDBJ databases">
        <authorList>
            <person name="Chen Y."/>
            <person name="Shah S."/>
            <person name="Dougan E. K."/>
            <person name="Thang M."/>
            <person name="Chan C."/>
        </authorList>
    </citation>
    <scope>NUCLEOTIDE SEQUENCE [LARGE SCALE GENOMIC DNA]</scope>
</reference>
<gene>
    <name evidence="2" type="ORF">SCF082_LOCUS39949</name>
</gene>
<protein>
    <submittedName>
        <fullName evidence="2">Uncharacterized protein</fullName>
    </submittedName>
</protein>
<evidence type="ECO:0000256" key="1">
    <source>
        <dbReference type="SAM" id="MobiDB-lite"/>
    </source>
</evidence>
<organism evidence="2 3">
    <name type="scientific">Durusdinium trenchii</name>
    <dbReference type="NCBI Taxonomy" id="1381693"/>
    <lineage>
        <taxon>Eukaryota</taxon>
        <taxon>Sar</taxon>
        <taxon>Alveolata</taxon>
        <taxon>Dinophyceae</taxon>
        <taxon>Suessiales</taxon>
        <taxon>Symbiodiniaceae</taxon>
        <taxon>Durusdinium</taxon>
    </lineage>
</organism>
<accession>A0ABP0Q7J0</accession>
<evidence type="ECO:0000313" key="3">
    <source>
        <dbReference type="Proteomes" id="UP001642464"/>
    </source>
</evidence>
<feature type="region of interest" description="Disordered" evidence="1">
    <location>
        <begin position="369"/>
        <end position="394"/>
    </location>
</feature>
<dbReference type="EMBL" id="CAXAMM010039139">
    <property type="protein sequence ID" value="CAK9084196.1"/>
    <property type="molecule type" value="Genomic_DNA"/>
</dbReference>
<name>A0ABP0Q7J0_9DINO</name>
<keyword evidence="3" id="KW-1185">Reference proteome</keyword>
<evidence type="ECO:0000313" key="2">
    <source>
        <dbReference type="EMBL" id="CAK9084196.1"/>
    </source>
</evidence>
<dbReference type="Proteomes" id="UP001642464">
    <property type="component" value="Unassembled WGS sequence"/>
</dbReference>
<sequence length="503" mass="55230">MSQRGLWGWVHEVGKSCGFAPQSQTTPMWVRAQPDLFPNEVPGMSEELLQRVSSPGGSLEEKLEEVINVFQSGTRHLESLQQVLRRRALEKRQKDCKELPPEVEEVIAEGTYLESFLEAFDGQSFLLHSEEIAPSHEYRLALEVNSGGAYWKSIPVEEGAAVRHNVETVTASSPAEGSMSIISQFGAAQRGAVFVWRWQHILDAGPYKLPDWLEKALTLEGHDPLRKLQTELEAVLRWEHQVQLETCKYVKQNNEIKDMYIREVLRLWPSEIDHQGVEACKKCAWVEGLDANLFTGRNVLVKKVPYDADHTYVLHCNIARRQVGDADKEQQGPPYRLTTSWQWFQDSTEKAEPSFNGVQSISLAAVPETASPGAGASRPDISRTSVPVMESCSEMRPSTAGALLPSMTPYSELPRPGSANSVPGVAYATFGLPTGQSGYPSLAGGYPYAVAAAKSMPYPASSRMQMRSGPMPLPTPMAGHVSPGVAASPTLAFPCAATPVGTR</sequence>
<proteinExistence type="predicted"/>
<comment type="caution">
    <text evidence="2">The sequence shown here is derived from an EMBL/GenBank/DDBJ whole genome shotgun (WGS) entry which is preliminary data.</text>
</comment>